<dbReference type="EMBL" id="VFPN01000002">
    <property type="protein sequence ID" value="TQM63600.1"/>
    <property type="molecule type" value="Genomic_DNA"/>
</dbReference>
<sequence length="149" mass="15585">MVTFHTTLISGGGNTSGIHVPEDIVLGLGRGRRVPVLVTLNGDYTFRNTIAFMGGQFLVGVSAAHRAATGLAVGDPVEVTLEVDDAPRVVEVPPELAEALAADPVAAQAWAALSYSHQRQHAEPIAAAKAADTRARRVQKTLAILRGEG</sequence>
<dbReference type="Proteomes" id="UP000318331">
    <property type="component" value="Unassembled WGS sequence"/>
</dbReference>
<accession>A0A543HZB1</accession>
<evidence type="ECO:0000313" key="1">
    <source>
        <dbReference type="EMBL" id="TQM63600.1"/>
    </source>
</evidence>
<organism evidence="1 2">
    <name type="scientific">Klugiella xanthotipulae</name>
    <dbReference type="NCBI Taxonomy" id="244735"/>
    <lineage>
        <taxon>Bacteria</taxon>
        <taxon>Bacillati</taxon>
        <taxon>Actinomycetota</taxon>
        <taxon>Actinomycetes</taxon>
        <taxon>Micrococcales</taxon>
        <taxon>Microbacteriaceae</taxon>
        <taxon>Klugiella</taxon>
    </lineage>
</organism>
<dbReference type="Pfam" id="PF08922">
    <property type="entry name" value="DUF1905"/>
    <property type="match status" value="1"/>
</dbReference>
<dbReference type="InterPro" id="IPR037079">
    <property type="entry name" value="AF2212/PG0164-like_sf"/>
</dbReference>
<proteinExistence type="predicted"/>
<reference evidence="1 2" key="1">
    <citation type="submission" date="2019-06" db="EMBL/GenBank/DDBJ databases">
        <title>Sequencing the genomes of 1000 actinobacteria strains.</title>
        <authorList>
            <person name="Klenk H.-P."/>
        </authorList>
    </citation>
    <scope>NUCLEOTIDE SEQUENCE [LARGE SCALE GENOMIC DNA]</scope>
    <source>
        <strain evidence="1 2">DSM 18031</strain>
    </source>
</reference>
<dbReference type="SUPFAM" id="SSF141694">
    <property type="entry name" value="AF2212/PG0164-like"/>
    <property type="match status" value="1"/>
</dbReference>
<evidence type="ECO:0000313" key="2">
    <source>
        <dbReference type="Proteomes" id="UP000318331"/>
    </source>
</evidence>
<dbReference type="InterPro" id="IPR015018">
    <property type="entry name" value="DUF1905"/>
</dbReference>
<protein>
    <submittedName>
        <fullName evidence="1">Uncharacterized protein DUF1905</fullName>
    </submittedName>
</protein>
<comment type="caution">
    <text evidence="1">The sequence shown here is derived from an EMBL/GenBank/DDBJ whole genome shotgun (WGS) entry which is preliminary data.</text>
</comment>
<dbReference type="AlphaFoldDB" id="A0A543HZB1"/>
<dbReference type="RefSeq" id="WP_342777454.1">
    <property type="nucleotide sequence ID" value="NZ_BAAAYS010000028.1"/>
</dbReference>
<name>A0A543HZB1_9MICO</name>
<gene>
    <name evidence="1" type="ORF">FB466_1869</name>
</gene>
<keyword evidence="2" id="KW-1185">Reference proteome</keyword>
<dbReference type="Pfam" id="PF13376">
    <property type="entry name" value="OmdA"/>
    <property type="match status" value="1"/>
</dbReference>
<dbReference type="Gene3D" id="2.40.30.100">
    <property type="entry name" value="AF2212/PG0164-like"/>
    <property type="match status" value="1"/>
</dbReference>